<feature type="transmembrane region" description="Helical" evidence="6">
    <location>
        <begin position="34"/>
        <end position="62"/>
    </location>
</feature>
<evidence type="ECO:0000313" key="9">
    <source>
        <dbReference type="EMBL" id="SDJ88766.1"/>
    </source>
</evidence>
<feature type="transmembrane region" description="Helical" evidence="6">
    <location>
        <begin position="178"/>
        <end position="198"/>
    </location>
</feature>
<dbReference type="PATRIC" id="fig|47500.12.peg.757"/>
<evidence type="ECO:0000259" key="7">
    <source>
        <dbReference type="Pfam" id="PF09335"/>
    </source>
</evidence>
<dbReference type="STRING" id="47500.AF333_30325"/>
<keyword evidence="10" id="KW-1185">Reference proteome</keyword>
<dbReference type="InterPro" id="IPR032816">
    <property type="entry name" value="VTT_dom"/>
</dbReference>
<reference evidence="9 11" key="2">
    <citation type="submission" date="2016-10" db="EMBL/GenBank/DDBJ databases">
        <authorList>
            <person name="de Groot N.N."/>
        </authorList>
    </citation>
    <scope>NUCLEOTIDE SEQUENCE [LARGE SCALE GENOMIC DNA]</scope>
    <source>
        <strain evidence="9 11">DSM 2895</strain>
    </source>
</reference>
<feature type="transmembrane region" description="Helical" evidence="6">
    <location>
        <begin position="74"/>
        <end position="94"/>
    </location>
</feature>
<comment type="caution">
    <text evidence="6">Lacks conserved residue(s) required for the propagation of feature annotation.</text>
</comment>
<accession>A0A0D1WC75</accession>
<keyword evidence="3 6" id="KW-0812">Transmembrane</keyword>
<gene>
    <name evidence="8" type="ORF">AF333_30325</name>
    <name evidence="9" type="ORF">SAMN04487909_13147</name>
</gene>
<evidence type="ECO:0000256" key="6">
    <source>
        <dbReference type="RuleBase" id="RU366058"/>
    </source>
</evidence>
<dbReference type="GeneID" id="42309421"/>
<dbReference type="PANTHER" id="PTHR12677:SF59">
    <property type="entry name" value="GOLGI APPARATUS MEMBRANE PROTEIN TVP38-RELATED"/>
    <property type="match status" value="1"/>
</dbReference>
<evidence type="ECO:0000313" key="10">
    <source>
        <dbReference type="Proteomes" id="UP000037269"/>
    </source>
</evidence>
<evidence type="ECO:0000313" key="8">
    <source>
        <dbReference type="EMBL" id="KON84238.1"/>
    </source>
</evidence>
<dbReference type="Proteomes" id="UP000037269">
    <property type="component" value="Unassembled WGS sequence"/>
</dbReference>
<proteinExistence type="inferred from homology"/>
<comment type="similarity">
    <text evidence="6">Belongs to the TVP38/TMEM64 family.</text>
</comment>
<protein>
    <recommendedName>
        <fullName evidence="6">TVP38/TMEM64 family membrane protein</fullName>
    </recommendedName>
</protein>
<dbReference type="Pfam" id="PF09335">
    <property type="entry name" value="VTT_dom"/>
    <property type="match status" value="1"/>
</dbReference>
<dbReference type="PANTHER" id="PTHR12677">
    <property type="entry name" value="GOLGI APPARATUS MEMBRANE PROTEIN TVP38-RELATED"/>
    <property type="match status" value="1"/>
</dbReference>
<dbReference type="GO" id="GO:0005886">
    <property type="term" value="C:plasma membrane"/>
    <property type="evidence" value="ECO:0007669"/>
    <property type="project" value="UniProtKB-SubCell"/>
</dbReference>
<dbReference type="RefSeq" id="WP_043065715.1">
    <property type="nucleotide sequence ID" value="NZ_BJOA01000097.1"/>
</dbReference>
<evidence type="ECO:0000256" key="2">
    <source>
        <dbReference type="ARBA" id="ARBA00022475"/>
    </source>
</evidence>
<comment type="subcellular location">
    <subcellularLocation>
        <location evidence="1 6">Cell membrane</location>
        <topology evidence="1 6">Multi-pass membrane protein</topology>
    </subcellularLocation>
</comment>
<dbReference type="InterPro" id="IPR015414">
    <property type="entry name" value="TMEM64"/>
</dbReference>
<keyword evidence="2 6" id="KW-1003">Cell membrane</keyword>
<keyword evidence="5 6" id="KW-0472">Membrane</keyword>
<reference evidence="8 10" key="1">
    <citation type="submission" date="2015-07" db="EMBL/GenBank/DDBJ databases">
        <title>Fjat-14205 dsm 2895.</title>
        <authorList>
            <person name="Liu B."/>
            <person name="Wang J."/>
            <person name="Zhu Y."/>
            <person name="Liu G."/>
            <person name="Chen Q."/>
            <person name="Chen Z."/>
            <person name="Lan J."/>
            <person name="Che J."/>
            <person name="Ge C."/>
            <person name="Shi H."/>
            <person name="Pan Z."/>
            <person name="Liu X."/>
        </authorList>
    </citation>
    <scope>NUCLEOTIDE SEQUENCE [LARGE SCALE GENOMIC DNA]</scope>
    <source>
        <strain evidence="8 10">DSM 2895</strain>
    </source>
</reference>
<name>A0A0D1WC75_ANEMI</name>
<dbReference type="OrthoDB" id="2381682at2"/>
<evidence type="ECO:0000256" key="3">
    <source>
        <dbReference type="ARBA" id="ARBA00022692"/>
    </source>
</evidence>
<evidence type="ECO:0000256" key="1">
    <source>
        <dbReference type="ARBA" id="ARBA00004651"/>
    </source>
</evidence>
<feature type="domain" description="VTT" evidence="7">
    <location>
        <begin position="53"/>
        <end position="171"/>
    </location>
</feature>
<dbReference type="EMBL" id="LGUG01000013">
    <property type="protein sequence ID" value="KON84238.1"/>
    <property type="molecule type" value="Genomic_DNA"/>
</dbReference>
<keyword evidence="4 6" id="KW-1133">Transmembrane helix</keyword>
<dbReference type="AlphaFoldDB" id="A0A0D1WC75"/>
<dbReference type="EMBL" id="FNED01000031">
    <property type="protein sequence ID" value="SDJ88766.1"/>
    <property type="molecule type" value="Genomic_DNA"/>
</dbReference>
<sequence>MNKKVISILLFVLIVVLGYTQKDIWVEWMKQGGMLAVIVSISLVAIDVFFPIIPFPILAGMIGGFFGVWQGTSITLTGAMLGTMILFFLVRYGFRDWAESYVNKHPKVNEYKQSFEKNSFVAIFLSRAIPVVPSLAVNAVCGLSNVRWSTFFLASLLGKIPNNLLVNFAGANFEKSKWFSFGIYGAYMLIIFIITYIMTYRKLSRAQVQGADE</sequence>
<organism evidence="8 10">
    <name type="scientific">Aneurinibacillus migulanus</name>
    <name type="common">Bacillus migulanus</name>
    <dbReference type="NCBI Taxonomy" id="47500"/>
    <lineage>
        <taxon>Bacteria</taxon>
        <taxon>Bacillati</taxon>
        <taxon>Bacillota</taxon>
        <taxon>Bacilli</taxon>
        <taxon>Bacillales</taxon>
        <taxon>Paenibacillaceae</taxon>
        <taxon>Aneurinibacillus group</taxon>
        <taxon>Aneurinibacillus</taxon>
    </lineage>
</organism>
<evidence type="ECO:0000313" key="11">
    <source>
        <dbReference type="Proteomes" id="UP000182836"/>
    </source>
</evidence>
<evidence type="ECO:0000256" key="4">
    <source>
        <dbReference type="ARBA" id="ARBA00022989"/>
    </source>
</evidence>
<dbReference type="Proteomes" id="UP000182836">
    <property type="component" value="Unassembled WGS sequence"/>
</dbReference>
<evidence type="ECO:0000256" key="5">
    <source>
        <dbReference type="ARBA" id="ARBA00023136"/>
    </source>
</evidence>